<sequence>MTAHGQAAISLDQFDRSTKMQQVLQLLKASKEAGKEQTLFSFDELGTSREAIFIITLLRIKGYTVDLGNSEIIVKEEK</sequence>
<dbReference type="RefSeq" id="WP_191714066.1">
    <property type="nucleotide sequence ID" value="NZ_JACSPU010000001.1"/>
</dbReference>
<gene>
    <name evidence="1" type="ORF">H9630_03405</name>
</gene>
<keyword evidence="2" id="KW-1185">Reference proteome</keyword>
<evidence type="ECO:0000313" key="1">
    <source>
        <dbReference type="EMBL" id="MBD8013854.1"/>
    </source>
</evidence>
<dbReference type="EMBL" id="JACSPU010000001">
    <property type="protein sequence ID" value="MBD8013854.1"/>
    <property type="molecule type" value="Genomic_DNA"/>
</dbReference>
<dbReference type="Proteomes" id="UP000658980">
    <property type="component" value="Unassembled WGS sequence"/>
</dbReference>
<organism evidence="1 2">
    <name type="scientific">Planococcus wigleyi</name>
    <dbReference type="NCBI Taxonomy" id="2762216"/>
    <lineage>
        <taxon>Bacteria</taxon>
        <taxon>Bacillati</taxon>
        <taxon>Bacillota</taxon>
        <taxon>Bacilli</taxon>
        <taxon>Bacillales</taxon>
        <taxon>Caryophanaceae</taxon>
        <taxon>Planococcus</taxon>
    </lineage>
</organism>
<reference evidence="1 2" key="1">
    <citation type="submission" date="2020-08" db="EMBL/GenBank/DDBJ databases">
        <title>A Genomic Blueprint of the Chicken Gut Microbiome.</title>
        <authorList>
            <person name="Gilroy R."/>
            <person name="Ravi A."/>
            <person name="Getino M."/>
            <person name="Pursley I."/>
            <person name="Horton D.L."/>
            <person name="Alikhan N.-F."/>
            <person name="Baker D."/>
            <person name="Gharbi K."/>
            <person name="Hall N."/>
            <person name="Watson M."/>
            <person name="Adriaenssens E.M."/>
            <person name="Foster-Nyarko E."/>
            <person name="Jarju S."/>
            <person name="Secka A."/>
            <person name="Antonio M."/>
            <person name="Oren A."/>
            <person name="Chaudhuri R."/>
            <person name="La Ragione R.M."/>
            <person name="Hildebrand F."/>
            <person name="Pallen M.J."/>
        </authorList>
    </citation>
    <scope>NUCLEOTIDE SEQUENCE [LARGE SCALE GENOMIC DNA]</scope>
    <source>
        <strain evidence="1 2">Sa1BUA13</strain>
    </source>
</reference>
<comment type="caution">
    <text evidence="1">The sequence shown here is derived from an EMBL/GenBank/DDBJ whole genome shotgun (WGS) entry which is preliminary data.</text>
</comment>
<evidence type="ECO:0008006" key="3">
    <source>
        <dbReference type="Google" id="ProtNLM"/>
    </source>
</evidence>
<proteinExistence type="predicted"/>
<protein>
    <recommendedName>
        <fullName evidence="3">Segregation and condensation protein A</fullName>
    </recommendedName>
</protein>
<name>A0ABR8WA19_9BACL</name>
<evidence type="ECO:0000313" key="2">
    <source>
        <dbReference type="Proteomes" id="UP000658980"/>
    </source>
</evidence>
<accession>A0ABR8WA19</accession>